<evidence type="ECO:0000313" key="2">
    <source>
        <dbReference type="EMBL" id="SHL21691.1"/>
    </source>
</evidence>
<gene>
    <name evidence="1" type="ORF">GCM10010984_02430</name>
    <name evidence="2" type="ORF">SAMN05443634_10739</name>
</gene>
<evidence type="ECO:0000313" key="4">
    <source>
        <dbReference type="Proteomes" id="UP000650994"/>
    </source>
</evidence>
<reference evidence="3" key="2">
    <citation type="submission" date="2016-11" db="EMBL/GenBank/DDBJ databases">
        <authorList>
            <person name="Varghese N."/>
            <person name="Submissions S."/>
        </authorList>
    </citation>
    <scope>NUCLEOTIDE SEQUENCE [LARGE SCALE GENOMIC DNA]</scope>
    <source>
        <strain evidence="3">DSM 27989</strain>
    </source>
</reference>
<accession>A0A1M6YTP4</accession>
<evidence type="ECO:0000313" key="1">
    <source>
        <dbReference type="EMBL" id="GGE88212.1"/>
    </source>
</evidence>
<proteinExistence type="predicted"/>
<dbReference type="AlphaFoldDB" id="A0A1M6YTP4"/>
<evidence type="ECO:0008006" key="5">
    <source>
        <dbReference type="Google" id="ProtNLM"/>
    </source>
</evidence>
<reference evidence="4" key="4">
    <citation type="journal article" date="2019" name="Int. J. Syst. Evol. Microbiol.">
        <title>The Global Catalogue of Microorganisms (GCM) 10K type strain sequencing project: providing services to taxonomists for standard genome sequencing and annotation.</title>
        <authorList>
            <consortium name="The Broad Institute Genomics Platform"/>
            <consortium name="The Broad Institute Genome Sequencing Center for Infectious Disease"/>
            <person name="Wu L."/>
            <person name="Ma J."/>
        </authorList>
    </citation>
    <scope>NUCLEOTIDE SEQUENCE [LARGE SCALE GENOMIC DNA]</scope>
    <source>
        <strain evidence="4">CGMCC 1.12707</strain>
    </source>
</reference>
<dbReference type="STRING" id="1434701.SAMN05443634_10739"/>
<dbReference type="Proteomes" id="UP000650994">
    <property type="component" value="Unassembled WGS sequence"/>
</dbReference>
<protein>
    <recommendedName>
        <fullName evidence="5">YD repeat-containing protein</fullName>
    </recommendedName>
</protein>
<dbReference type="RefSeq" id="WP_072932132.1">
    <property type="nucleotide sequence ID" value="NZ_BMFL01000001.1"/>
</dbReference>
<sequence>MKLALTLGFSILLSQLSFSQKILTDEYEQKITLNDFRLKGKVKKVISTATDSNGNSATLPLYENEYYDQVSLEFNEKGLLDKRVNYLDYRGKLGVYNYVDYVYKTSYLLDNQVNTIVNNGEDPKRVASNKSYYYDNKNQVIKLIDKVEGRSSKSTYETNFIYSNRLDKIVTKVENSISTENNLTYNKNGFLVLNESTSFDGKKGRKSYYLYDNKTPIYKEEIAGSLSSITFYDKGSISKIQSFDTDKNLNYEALYNSNNEIESLKTQSFIVGKSTLTNYKVTYDYDEKGNWIKAKITSNGVSKFNVNRSIYYF</sequence>
<dbReference type="OrthoDB" id="86940at2"/>
<evidence type="ECO:0000313" key="3">
    <source>
        <dbReference type="Proteomes" id="UP000184120"/>
    </source>
</evidence>
<dbReference type="Proteomes" id="UP000184120">
    <property type="component" value="Unassembled WGS sequence"/>
</dbReference>
<dbReference type="EMBL" id="BMFL01000001">
    <property type="protein sequence ID" value="GGE88212.1"/>
    <property type="molecule type" value="Genomic_DNA"/>
</dbReference>
<keyword evidence="4" id="KW-1185">Reference proteome</keyword>
<dbReference type="EMBL" id="FRBH01000007">
    <property type="protein sequence ID" value="SHL21691.1"/>
    <property type="molecule type" value="Genomic_DNA"/>
</dbReference>
<reference evidence="2" key="3">
    <citation type="submission" date="2016-11" db="EMBL/GenBank/DDBJ databases">
        <authorList>
            <person name="Jaros S."/>
            <person name="Januszkiewicz K."/>
            <person name="Wedrychowicz H."/>
        </authorList>
    </citation>
    <scope>NUCLEOTIDE SEQUENCE [LARGE SCALE GENOMIC DNA]</scope>
    <source>
        <strain evidence="2">DSM 27989</strain>
    </source>
</reference>
<reference evidence="1" key="5">
    <citation type="submission" date="2024-05" db="EMBL/GenBank/DDBJ databases">
        <authorList>
            <person name="Sun Q."/>
            <person name="Zhou Y."/>
        </authorList>
    </citation>
    <scope>NUCLEOTIDE SEQUENCE</scope>
    <source>
        <strain evidence="1">CGMCC 1.12707</strain>
    </source>
</reference>
<name>A0A1M6YTP4_9FLAO</name>
<organism evidence="2 3">
    <name type="scientific">Chishuiella changwenlii</name>
    <dbReference type="NCBI Taxonomy" id="1434701"/>
    <lineage>
        <taxon>Bacteria</taxon>
        <taxon>Pseudomonadati</taxon>
        <taxon>Bacteroidota</taxon>
        <taxon>Flavobacteriia</taxon>
        <taxon>Flavobacteriales</taxon>
        <taxon>Weeksellaceae</taxon>
        <taxon>Chishuiella</taxon>
    </lineage>
</organism>
<reference evidence="1" key="1">
    <citation type="journal article" date="2014" name="Int. J. Syst. Evol. Microbiol.">
        <title>Complete genome of a new Firmicutes species belonging to the dominant human colonic microbiota ('Ruminococcus bicirculans') reveals two chromosomes and a selective capacity to utilize plant glucans.</title>
        <authorList>
            <consortium name="NISC Comparative Sequencing Program"/>
            <person name="Wegmann U."/>
            <person name="Louis P."/>
            <person name="Goesmann A."/>
            <person name="Henrissat B."/>
            <person name="Duncan S.H."/>
            <person name="Flint H.J."/>
        </authorList>
    </citation>
    <scope>NUCLEOTIDE SEQUENCE</scope>
    <source>
        <strain evidence="1">CGMCC 1.12707</strain>
    </source>
</reference>